<dbReference type="PANTHER" id="PTHR33057">
    <property type="entry name" value="TRANSCRIPTION REPRESSOR OFP7-RELATED"/>
    <property type="match status" value="1"/>
</dbReference>
<evidence type="ECO:0000256" key="6">
    <source>
        <dbReference type="RuleBase" id="RU367028"/>
    </source>
</evidence>
<dbReference type="Proteomes" id="UP001159364">
    <property type="component" value="Linkage Group LG06"/>
</dbReference>
<dbReference type="PANTHER" id="PTHR33057:SF82">
    <property type="entry name" value="TRANSCRIPTION REPRESSOR OFP5"/>
    <property type="match status" value="1"/>
</dbReference>
<dbReference type="AlphaFoldDB" id="A0AAV8T4Y8"/>
<accession>A0AAV8T4Y8</accession>
<evidence type="ECO:0000259" key="7">
    <source>
        <dbReference type="PROSITE" id="PS51754"/>
    </source>
</evidence>
<keyword evidence="4 6" id="KW-0804">Transcription</keyword>
<evidence type="ECO:0000256" key="4">
    <source>
        <dbReference type="ARBA" id="ARBA00023163"/>
    </source>
</evidence>
<dbReference type="GO" id="GO:0045892">
    <property type="term" value="P:negative regulation of DNA-templated transcription"/>
    <property type="evidence" value="ECO:0007669"/>
    <property type="project" value="UniProtKB-UniRule"/>
</dbReference>
<keyword evidence="9" id="KW-1185">Reference proteome</keyword>
<evidence type="ECO:0000313" key="9">
    <source>
        <dbReference type="Proteomes" id="UP001159364"/>
    </source>
</evidence>
<evidence type="ECO:0000256" key="5">
    <source>
        <dbReference type="ARBA" id="ARBA00023242"/>
    </source>
</evidence>
<keyword evidence="2 6" id="KW-0678">Repressor</keyword>
<protein>
    <recommendedName>
        <fullName evidence="6">Transcription repressor</fullName>
    </recommendedName>
    <alternativeName>
        <fullName evidence="6">Ovate family protein</fullName>
    </alternativeName>
</protein>
<proteinExistence type="predicted"/>
<organism evidence="8 9">
    <name type="scientific">Erythroxylum novogranatense</name>
    <dbReference type="NCBI Taxonomy" id="1862640"/>
    <lineage>
        <taxon>Eukaryota</taxon>
        <taxon>Viridiplantae</taxon>
        <taxon>Streptophyta</taxon>
        <taxon>Embryophyta</taxon>
        <taxon>Tracheophyta</taxon>
        <taxon>Spermatophyta</taxon>
        <taxon>Magnoliopsida</taxon>
        <taxon>eudicotyledons</taxon>
        <taxon>Gunneridae</taxon>
        <taxon>Pentapetalae</taxon>
        <taxon>rosids</taxon>
        <taxon>fabids</taxon>
        <taxon>Malpighiales</taxon>
        <taxon>Erythroxylaceae</taxon>
        <taxon>Erythroxylum</taxon>
    </lineage>
</organism>
<evidence type="ECO:0000313" key="8">
    <source>
        <dbReference type="EMBL" id="KAJ8761842.1"/>
    </source>
</evidence>
<dbReference type="EMBL" id="JAIWQS010000006">
    <property type="protein sequence ID" value="KAJ8761842.1"/>
    <property type="molecule type" value="Genomic_DNA"/>
</dbReference>
<dbReference type="NCBIfam" id="TIGR01568">
    <property type="entry name" value="A_thal_3678"/>
    <property type="match status" value="1"/>
</dbReference>
<dbReference type="PROSITE" id="PS51754">
    <property type="entry name" value="OVATE"/>
    <property type="match status" value="1"/>
</dbReference>
<dbReference type="Pfam" id="PF04844">
    <property type="entry name" value="Ovate"/>
    <property type="match status" value="1"/>
</dbReference>
<reference evidence="8 9" key="1">
    <citation type="submission" date="2021-09" db="EMBL/GenBank/DDBJ databases">
        <title>Genomic insights and catalytic innovation underlie evolution of tropane alkaloids biosynthesis.</title>
        <authorList>
            <person name="Wang Y.-J."/>
            <person name="Tian T."/>
            <person name="Huang J.-P."/>
            <person name="Huang S.-X."/>
        </authorList>
    </citation>
    <scope>NUCLEOTIDE SEQUENCE [LARGE SCALE GENOMIC DNA]</scope>
    <source>
        <strain evidence="8">KIB-2018</strain>
        <tissue evidence="8">Leaf</tissue>
    </source>
</reference>
<sequence>MKLGRKKPTLPCSSRPSLMSHVLPATWLTKFKQISLNPVERYAKAKRKGKCEPETLSSPQLADGGRFYGGDGEDFWRLSFGEDGFDGQKSRSVLNSVRQNSDDDSGFAASSCQTVRSHDASEYYKEFTNSVSGLRKIRGLTREVEIFREMETDTRGKLVEIRTPRLILEVDRKHGKARKKALEERQLKFDEEKVYEAECISTESTAKNGDGKGLTRTSRMIERKDGILPANYSSRENCYVSSKELYTREIEGDSMYAAGKESDGLSMESLSCEWQKLKKMKIEELKSRSKGQRKSVYISREIQRKGPKQSSKVRVYSPRTVEICKVKALEDKKKAKSRTKKEKSSKGLESVAVVTLSSDPYKDFRDSMIEMIQEKGISRSEELEELLACYLTLNSDEYHNLIIKVFRHVWFELKKAFWDSELETEHSLS</sequence>
<comment type="function">
    <text evidence="6">Transcriptional repressor that regulates multiple aspects of plant growth and development.</text>
</comment>
<gene>
    <name evidence="8" type="ORF">K2173_005414</name>
</gene>
<keyword evidence="5 6" id="KW-0539">Nucleus</keyword>
<feature type="domain" description="OVATE" evidence="7">
    <location>
        <begin position="353"/>
        <end position="412"/>
    </location>
</feature>
<keyword evidence="3 6" id="KW-0805">Transcription regulation</keyword>
<dbReference type="InterPro" id="IPR006458">
    <property type="entry name" value="Ovate_C"/>
</dbReference>
<evidence type="ECO:0000256" key="1">
    <source>
        <dbReference type="ARBA" id="ARBA00004123"/>
    </source>
</evidence>
<dbReference type="InterPro" id="IPR038933">
    <property type="entry name" value="Ovate"/>
</dbReference>
<comment type="subcellular location">
    <subcellularLocation>
        <location evidence="1 6">Nucleus</location>
    </subcellularLocation>
</comment>
<evidence type="ECO:0000256" key="2">
    <source>
        <dbReference type="ARBA" id="ARBA00022491"/>
    </source>
</evidence>
<name>A0AAV8T4Y8_9ROSI</name>
<evidence type="ECO:0000256" key="3">
    <source>
        <dbReference type="ARBA" id="ARBA00023015"/>
    </source>
</evidence>
<dbReference type="GO" id="GO:0005634">
    <property type="term" value="C:nucleus"/>
    <property type="evidence" value="ECO:0007669"/>
    <property type="project" value="UniProtKB-SubCell"/>
</dbReference>
<comment type="caution">
    <text evidence="8">The sequence shown here is derived from an EMBL/GenBank/DDBJ whole genome shotgun (WGS) entry which is preliminary data.</text>
</comment>